<reference evidence="1 2" key="1">
    <citation type="submission" date="2019-11" db="EMBL/GenBank/DDBJ databases">
        <title>Nocardia sp. nov. CT2-14 isolated from soil.</title>
        <authorList>
            <person name="Kanchanasin P."/>
            <person name="Tanasupawat S."/>
            <person name="Yuki M."/>
            <person name="Kudo T."/>
        </authorList>
    </citation>
    <scope>NUCLEOTIDE SEQUENCE [LARGE SCALE GENOMIC DNA]</scope>
    <source>
        <strain evidence="1 2">CT2-14</strain>
    </source>
</reference>
<organism evidence="1 2">
    <name type="scientific">Nocardia aurantiaca</name>
    <dbReference type="NCBI Taxonomy" id="2675850"/>
    <lineage>
        <taxon>Bacteria</taxon>
        <taxon>Bacillati</taxon>
        <taxon>Actinomycetota</taxon>
        <taxon>Actinomycetes</taxon>
        <taxon>Mycobacteriales</taxon>
        <taxon>Nocardiaceae</taxon>
        <taxon>Nocardia</taxon>
    </lineage>
</organism>
<dbReference type="InterPro" id="IPR022291">
    <property type="entry name" value="Bacteriocin_synth_cyclodeHase"/>
</dbReference>
<dbReference type="Proteomes" id="UP000432464">
    <property type="component" value="Unassembled WGS sequence"/>
</dbReference>
<protein>
    <submittedName>
        <fullName evidence="1">TOMM leader peptide-binding protein</fullName>
    </submittedName>
</protein>
<accession>A0A6I3KPU5</accession>
<dbReference type="AlphaFoldDB" id="A0A6I3KPU5"/>
<dbReference type="Gene3D" id="3.40.50.720">
    <property type="entry name" value="NAD(P)-binding Rossmann-like Domain"/>
    <property type="match status" value="1"/>
</dbReference>
<proteinExistence type="predicted"/>
<evidence type="ECO:0000313" key="2">
    <source>
        <dbReference type="Proteomes" id="UP000432464"/>
    </source>
</evidence>
<keyword evidence="2" id="KW-1185">Reference proteome</keyword>
<comment type="caution">
    <text evidence="1">The sequence shown here is derived from an EMBL/GenBank/DDBJ whole genome shotgun (WGS) entry which is preliminary data.</text>
</comment>
<name>A0A6I3KPU5_9NOCA</name>
<evidence type="ECO:0000313" key="1">
    <source>
        <dbReference type="EMBL" id="MTE12663.1"/>
    </source>
</evidence>
<dbReference type="EMBL" id="WMBB01000003">
    <property type="protein sequence ID" value="MTE12663.1"/>
    <property type="molecule type" value="Genomic_DNA"/>
</dbReference>
<sequence>MTTVTPTRGPMLHPRITVLVRPNGTVQLGWDPEQAVIVQPPGPLEAVPALLRLLDGSRTEGEILWRARELGFGPEVAQSLLTQLAAAELLAADEPRARLRKVRVHGRGPLADALLEGLRRIGLRAKHSLGRPCEPGIAELDTERPDLLVLSDTLVPDPGLVTGLMRRRVPHLQVRVRDGRGIVGPLVLPGQTGCLRCADLRRAEFEPAWPQLAAQLLGRVGYASPAGVAMTAALALKEIETVSFGRVEHPPATLNATLEVDLDTPHLDRRPWPAHPNCGCGESARV</sequence>
<gene>
    <name evidence="1" type="ORF">GLP40_07730</name>
</gene>
<dbReference type="NCBIfam" id="TIGR03882">
    <property type="entry name" value="cyclo_dehyd_2"/>
    <property type="match status" value="1"/>
</dbReference>
<dbReference type="RefSeq" id="WP_154787141.1">
    <property type="nucleotide sequence ID" value="NZ_WMBB01000003.1"/>
</dbReference>